<dbReference type="Pfam" id="PF09250">
    <property type="entry name" value="Prim-Pol"/>
    <property type="match status" value="1"/>
</dbReference>
<dbReference type="SMART" id="SM00942">
    <property type="entry name" value="PriCT_1"/>
    <property type="match status" value="1"/>
</dbReference>
<keyword evidence="5" id="KW-1185">Reference proteome</keyword>
<dbReference type="SMART" id="SM00943">
    <property type="entry name" value="Prim-Pol"/>
    <property type="match status" value="1"/>
</dbReference>
<dbReference type="Pfam" id="PF08708">
    <property type="entry name" value="PriCT_1"/>
    <property type="match status" value="1"/>
</dbReference>
<evidence type="ECO:0000313" key="4">
    <source>
        <dbReference type="EMBL" id="WFG38699.1"/>
    </source>
</evidence>
<proteinExistence type="predicted"/>
<gene>
    <name evidence="4" type="ORF">GKO48_03460</name>
</gene>
<dbReference type="CDD" id="cd04859">
    <property type="entry name" value="Prim_Pol"/>
    <property type="match status" value="1"/>
</dbReference>
<dbReference type="InterPro" id="IPR014820">
    <property type="entry name" value="PriCT_1"/>
</dbReference>
<dbReference type="RefSeq" id="WP_342853291.1">
    <property type="nucleotide sequence ID" value="NZ_CP046147.1"/>
</dbReference>
<dbReference type="Proteomes" id="UP001219901">
    <property type="component" value="Chromosome"/>
</dbReference>
<evidence type="ECO:0000259" key="2">
    <source>
        <dbReference type="SMART" id="SM00942"/>
    </source>
</evidence>
<feature type="domain" description="Primase C-terminal 1" evidence="2">
    <location>
        <begin position="250"/>
        <end position="314"/>
    </location>
</feature>
<organism evidence="4 5">
    <name type="scientific">Candidatus Lucifugimonas marina</name>
    <dbReference type="NCBI Taxonomy" id="3038979"/>
    <lineage>
        <taxon>Bacteria</taxon>
        <taxon>Bacillati</taxon>
        <taxon>Chloroflexota</taxon>
        <taxon>Dehalococcoidia</taxon>
        <taxon>SAR202 cluster</taxon>
        <taxon>Candidatus Lucifugimonadales</taxon>
        <taxon>Candidatus Lucifugimonadaceae</taxon>
        <taxon>Candidatus Lucifugimonas</taxon>
    </lineage>
</organism>
<dbReference type="InterPro" id="IPR015330">
    <property type="entry name" value="DNA_primase/pol_bifunc_N"/>
</dbReference>
<dbReference type="AlphaFoldDB" id="A0AAJ5ZEK6"/>
<dbReference type="EMBL" id="CP046147">
    <property type="protein sequence ID" value="WFG38699.1"/>
    <property type="molecule type" value="Genomic_DNA"/>
</dbReference>
<name>A0AAJ5ZEK6_9CHLR</name>
<reference evidence="4 5" key="1">
    <citation type="submission" date="2019-11" db="EMBL/GenBank/DDBJ databases">
        <authorList>
            <person name="Cho J.-C."/>
        </authorList>
    </citation>
    <scope>NUCLEOTIDE SEQUENCE [LARGE SCALE GENOMIC DNA]</scope>
    <source>
        <strain evidence="4 5">JH1073</strain>
    </source>
</reference>
<evidence type="ECO:0000259" key="3">
    <source>
        <dbReference type="SMART" id="SM00943"/>
    </source>
</evidence>
<dbReference type="Pfam" id="PF13148">
    <property type="entry name" value="DUF3987"/>
    <property type="match status" value="1"/>
</dbReference>
<feature type="region of interest" description="Disordered" evidence="1">
    <location>
        <begin position="756"/>
        <end position="810"/>
    </location>
</feature>
<dbReference type="SUPFAM" id="SSF56747">
    <property type="entry name" value="Prim-pol domain"/>
    <property type="match status" value="1"/>
</dbReference>
<dbReference type="InterPro" id="IPR025048">
    <property type="entry name" value="DUF3987"/>
</dbReference>
<accession>A0AAJ5ZEK6</accession>
<sequence>MDKSGYISLTDGRIAEHRRQDLPNGKTGLDDMGTASLPLIGADRLANVSPVIGSHSSRFGLVAMTYANSGKPVFPCNPETKAPMIRGGFKRATTDRLVIAKWATKYSTAMVGIPTGKESGVTVLDFDPECETTAEQMLPGMPVSRTHSTPSGGVHVLFKYTPEAGTIGADVIPLPKGACTCEPTATKKCQIDLRNDGGYIIVPDSVRSDGGTYTVISNAGLAEMPSEILAKLKEGKREKRQAIAVPAGTAEGMYPEGQRNHALASLAGTMRSRGMGAETIEAALLVENQKKCNPPLPNHEVTAIATSIGSYPVTNSPQNSKLVNSDNSLVRIEKISEQTYSDSLKFPVDSLPEVVRNYCVEAAKAIGVPVEMVACPMLAYAGATIGRHQRIQLKRGFVQYPALWVVTVAPPGAAKSPADAAARIGIDQLQSEAKQVFDLAEERFKRDLQSWKDSTSNETRGPAPEAPVLEHYYSTDTTIEGLSRILANSPGIALSRDEIVGWVNAMDAYKGGKGSERQQHLSAWSYTPIKVDRKTSATLLIEHPVVSVVGGVQPDVMNELAVEAGRRDGFLERVLWIVPSAKPTRWSEREVSPESRDALLDLFRQLRHIDSNPNPVKLSRGAYKLFTSWYDENQESINESAGLMQGVYAKMPLQLARIALVLHCFEEPAQPANRSVSAETMANAIKLVEYIRGQAGLALMMVGVGSKYRGSGTTARLFQILTQANGEWCSRSKLHKQLGGHTPAEEINQSLRELEDSELAEKRKPESNPTGGRRGEEWRITPSERTKLSEETSWETVEPTEGESITEFTI</sequence>
<evidence type="ECO:0000256" key="1">
    <source>
        <dbReference type="SAM" id="MobiDB-lite"/>
    </source>
</evidence>
<feature type="compositionally biased region" description="Basic and acidic residues" evidence="1">
    <location>
        <begin position="773"/>
        <end position="790"/>
    </location>
</feature>
<protein>
    <submittedName>
        <fullName evidence="4">DUF3987 domain-containing protein</fullName>
    </submittedName>
</protein>
<evidence type="ECO:0000313" key="5">
    <source>
        <dbReference type="Proteomes" id="UP001219901"/>
    </source>
</evidence>
<reference evidence="5" key="2">
    <citation type="submission" date="2023-06" db="EMBL/GenBank/DDBJ databases">
        <title>Pangenomics reveal diversification of enzyme families and niche specialization in globally abundant SAR202 bacteria.</title>
        <authorList>
            <person name="Saw J.H.W."/>
        </authorList>
    </citation>
    <scope>NUCLEOTIDE SEQUENCE [LARGE SCALE GENOMIC DNA]</scope>
    <source>
        <strain evidence="5">JH1073</strain>
    </source>
</reference>
<feature type="domain" description="DNA primase/polymerase bifunctional N-terminal" evidence="3">
    <location>
        <begin position="63"/>
        <end position="228"/>
    </location>
</feature>